<accession>A0ABN1WNA8</accession>
<evidence type="ECO:0000256" key="1">
    <source>
        <dbReference type="SAM" id="MobiDB-lite"/>
    </source>
</evidence>
<feature type="region of interest" description="Disordered" evidence="1">
    <location>
        <begin position="51"/>
        <end position="91"/>
    </location>
</feature>
<feature type="region of interest" description="Disordered" evidence="1">
    <location>
        <begin position="1"/>
        <end position="28"/>
    </location>
</feature>
<keyword evidence="3" id="KW-1185">Reference proteome</keyword>
<protein>
    <recommendedName>
        <fullName evidence="4">Lipoprotein</fullName>
    </recommendedName>
</protein>
<proteinExistence type="predicted"/>
<organism evidence="2 3">
    <name type="scientific">Kitasatospora nipponensis</name>
    <dbReference type="NCBI Taxonomy" id="258049"/>
    <lineage>
        <taxon>Bacteria</taxon>
        <taxon>Bacillati</taxon>
        <taxon>Actinomycetota</taxon>
        <taxon>Actinomycetes</taxon>
        <taxon>Kitasatosporales</taxon>
        <taxon>Streptomycetaceae</taxon>
        <taxon>Kitasatospora</taxon>
    </lineage>
</organism>
<sequence>MTTGRRSTTPVSTSPPSTSPPSTARRGPALRATALLGVALATLAAGCTSGSAGGTRELGGTGQAGVRSSALPTMPTGTLAPAGGVPSGPAAARAAQVARAWPGSAMEQRRQARYWPWNVPVAWPPAGGFHSDADQQAVRDGRVDLPAGLPDAPFGSPALGQVRWADGSTLSLPLLPPAQALRSSPDRAARTTTPDPSCAGACSARLTVTAIHPGTRQVLTTRGQATIPTWEFSVAGYPDPVVYPAIARSGDPGGEPPVPDLGIRELTWTKDWTATSTDGLTISAHETYGACEAPAPGRVYETDQLVVLIGQKKEQPPGTACTAQLLSFPAEFRLSRPLGDRVVLDASTGDAVSAVPEQWDPAINQGG</sequence>
<feature type="compositionally biased region" description="Low complexity" evidence="1">
    <location>
        <begin position="80"/>
        <end position="91"/>
    </location>
</feature>
<feature type="compositionally biased region" description="Gly residues" evidence="1">
    <location>
        <begin position="51"/>
        <end position="63"/>
    </location>
</feature>
<dbReference type="RefSeq" id="WP_344444650.1">
    <property type="nucleotide sequence ID" value="NZ_BAAALF010000122.1"/>
</dbReference>
<name>A0ABN1WNA8_9ACTN</name>
<dbReference type="EMBL" id="BAAALF010000122">
    <property type="protein sequence ID" value="GAA1257029.1"/>
    <property type="molecule type" value="Genomic_DNA"/>
</dbReference>
<feature type="region of interest" description="Disordered" evidence="1">
    <location>
        <begin position="178"/>
        <end position="197"/>
    </location>
</feature>
<evidence type="ECO:0008006" key="4">
    <source>
        <dbReference type="Google" id="ProtNLM"/>
    </source>
</evidence>
<comment type="caution">
    <text evidence="2">The sequence shown here is derived from an EMBL/GenBank/DDBJ whole genome shotgun (WGS) entry which is preliminary data.</text>
</comment>
<reference evidence="2 3" key="1">
    <citation type="journal article" date="2019" name="Int. J. Syst. Evol. Microbiol.">
        <title>The Global Catalogue of Microorganisms (GCM) 10K type strain sequencing project: providing services to taxonomists for standard genome sequencing and annotation.</title>
        <authorList>
            <consortium name="The Broad Institute Genomics Platform"/>
            <consortium name="The Broad Institute Genome Sequencing Center for Infectious Disease"/>
            <person name="Wu L."/>
            <person name="Ma J."/>
        </authorList>
    </citation>
    <scope>NUCLEOTIDE SEQUENCE [LARGE SCALE GENOMIC DNA]</scope>
    <source>
        <strain evidence="2 3">JCM 13004</strain>
    </source>
</reference>
<evidence type="ECO:0000313" key="3">
    <source>
        <dbReference type="Proteomes" id="UP001500037"/>
    </source>
</evidence>
<dbReference type="Proteomes" id="UP001500037">
    <property type="component" value="Unassembled WGS sequence"/>
</dbReference>
<evidence type="ECO:0000313" key="2">
    <source>
        <dbReference type="EMBL" id="GAA1257029.1"/>
    </source>
</evidence>
<gene>
    <name evidence="2" type="ORF">GCM10009665_54300</name>
</gene>